<protein>
    <submittedName>
        <fullName evidence="3">Alpha/beta hydrolase</fullName>
    </submittedName>
</protein>
<gene>
    <name evidence="3" type="ORF">DWZ12_07595</name>
</gene>
<dbReference type="InterPro" id="IPR029058">
    <property type="entry name" value="AB_hydrolase_fold"/>
</dbReference>
<evidence type="ECO:0000313" key="3">
    <source>
        <dbReference type="EMBL" id="RGQ05188.1"/>
    </source>
</evidence>
<evidence type="ECO:0000256" key="1">
    <source>
        <dbReference type="ARBA" id="ARBA00022801"/>
    </source>
</evidence>
<dbReference type="SUPFAM" id="SSF53474">
    <property type="entry name" value="alpha/beta-Hydrolases"/>
    <property type="match status" value="1"/>
</dbReference>
<dbReference type="AlphaFoldDB" id="A0A411ZQP0"/>
<proteinExistence type="predicted"/>
<evidence type="ECO:0000259" key="2">
    <source>
        <dbReference type="Pfam" id="PF20434"/>
    </source>
</evidence>
<dbReference type="EMBL" id="QRSS01000007">
    <property type="protein sequence ID" value="RGQ05188.1"/>
    <property type="molecule type" value="Genomic_DNA"/>
</dbReference>
<comment type="caution">
    <text evidence="3">The sequence shown here is derived from an EMBL/GenBank/DDBJ whole genome shotgun (WGS) entry which is preliminary data.</text>
</comment>
<accession>A0A411ZQP0</accession>
<dbReference type="InterPro" id="IPR049492">
    <property type="entry name" value="BD-FAE-like_dom"/>
</dbReference>
<dbReference type="Proteomes" id="UP000283585">
    <property type="component" value="Unassembled WGS sequence"/>
</dbReference>
<dbReference type="Gene3D" id="3.40.50.1820">
    <property type="entry name" value="alpha/beta hydrolase"/>
    <property type="match status" value="1"/>
</dbReference>
<dbReference type="PANTHER" id="PTHR48081:SF13">
    <property type="entry name" value="ALPHA_BETA HYDROLASE"/>
    <property type="match status" value="1"/>
</dbReference>
<evidence type="ECO:0000313" key="4">
    <source>
        <dbReference type="Proteomes" id="UP000283585"/>
    </source>
</evidence>
<dbReference type="InterPro" id="IPR050300">
    <property type="entry name" value="GDXG_lipolytic_enzyme"/>
</dbReference>
<feature type="domain" description="BD-FAE-like" evidence="2">
    <location>
        <begin position="40"/>
        <end position="245"/>
    </location>
</feature>
<organism evidence="3 4">
    <name type="scientific">Blautia obeum</name>
    <dbReference type="NCBI Taxonomy" id="40520"/>
    <lineage>
        <taxon>Bacteria</taxon>
        <taxon>Bacillati</taxon>
        <taxon>Bacillota</taxon>
        <taxon>Clostridia</taxon>
        <taxon>Lachnospirales</taxon>
        <taxon>Lachnospiraceae</taxon>
        <taxon>Blautia</taxon>
    </lineage>
</organism>
<dbReference type="RefSeq" id="WP_118044609.1">
    <property type="nucleotide sequence ID" value="NZ_QRSS01000007.1"/>
</dbReference>
<reference evidence="3 4" key="1">
    <citation type="submission" date="2018-08" db="EMBL/GenBank/DDBJ databases">
        <title>A genome reference for cultivated species of the human gut microbiota.</title>
        <authorList>
            <person name="Zou Y."/>
            <person name="Xue W."/>
            <person name="Luo G."/>
        </authorList>
    </citation>
    <scope>NUCLEOTIDE SEQUENCE [LARGE SCALE GENOMIC DNA]</scope>
    <source>
        <strain evidence="3 4">AF29-2BH</strain>
    </source>
</reference>
<dbReference type="GO" id="GO:0016787">
    <property type="term" value="F:hydrolase activity"/>
    <property type="evidence" value="ECO:0007669"/>
    <property type="project" value="UniProtKB-KW"/>
</dbReference>
<dbReference type="Pfam" id="PF20434">
    <property type="entry name" value="BD-FAE"/>
    <property type="match status" value="1"/>
</dbReference>
<keyword evidence="1 3" id="KW-0378">Hydrolase</keyword>
<dbReference type="PANTHER" id="PTHR48081">
    <property type="entry name" value="AB HYDROLASE SUPERFAMILY PROTEIN C4A8.06C"/>
    <property type="match status" value="1"/>
</dbReference>
<sequence length="286" mass="32417">MEKLLKIKKKQEVLSLINDIAFSCVPAWYGATMDNLKMSIICPKVRENHKKMPLLIWICGGAYRVVDRAVWIPEMLYFARRGFVVASIEYRTSSEAMFPGALVDVKSAIRYLKAHAEQFCIDANKVAIMGESAGGTMASLAGTTNGYREFDQGDFLEYDSNVNVIIDVYGLVDISKMGIQKENCSHDIPPFCCEDWLGLDYTDEQSRRASARYYVNENTPPTLILHGTDDVCVDIEQSRSFYETLQKNGIESDFYILEGAIHGDDAFYQDEVKEIVYEFIKKALKI</sequence>
<name>A0A411ZQP0_9FIRM</name>